<dbReference type="Pfam" id="PF04480">
    <property type="entry name" value="DUF559"/>
    <property type="match status" value="1"/>
</dbReference>
<feature type="domain" description="DUF559" evidence="1">
    <location>
        <begin position="6"/>
        <end position="90"/>
    </location>
</feature>
<name>A0ABT9HRZ1_9SPHN</name>
<organism evidence="2 3">
    <name type="scientific">Qipengyuania profundimaris</name>
    <dbReference type="NCBI Taxonomy" id="3067652"/>
    <lineage>
        <taxon>Bacteria</taxon>
        <taxon>Pseudomonadati</taxon>
        <taxon>Pseudomonadota</taxon>
        <taxon>Alphaproteobacteria</taxon>
        <taxon>Sphingomonadales</taxon>
        <taxon>Erythrobacteraceae</taxon>
        <taxon>Qipengyuania</taxon>
    </lineage>
</organism>
<dbReference type="EMBL" id="JAVAIM010000001">
    <property type="protein sequence ID" value="MDP4575780.1"/>
    <property type="molecule type" value="Genomic_DNA"/>
</dbReference>
<comment type="caution">
    <text evidence="2">The sequence shown here is derived from an EMBL/GenBank/DDBJ whole genome shotgun (WGS) entry which is preliminary data.</text>
</comment>
<evidence type="ECO:0000313" key="3">
    <source>
        <dbReference type="Proteomes" id="UP001240639"/>
    </source>
</evidence>
<reference evidence="2 3" key="1">
    <citation type="submission" date="2023-08" db="EMBL/GenBank/DDBJ databases">
        <title>genomic of G39.</title>
        <authorList>
            <person name="Wang Y."/>
        </authorList>
    </citation>
    <scope>NUCLEOTIDE SEQUENCE [LARGE SCALE GENOMIC DNA]</scope>
    <source>
        <strain evidence="2 3">G39</strain>
    </source>
</reference>
<dbReference type="InterPro" id="IPR007569">
    <property type="entry name" value="DUF559"/>
</dbReference>
<evidence type="ECO:0000259" key="1">
    <source>
        <dbReference type="Pfam" id="PF04480"/>
    </source>
</evidence>
<sequence length="103" mass="11683">MADPHALLWEHLKDAPRGLTFVRDYAGDGFTLPFYCEDAHLAVEIEDDPFKTAKHETRDAWQEANRVDIMQVPPSHVKQNASEVADAILDIAAPRRERFARAV</sequence>
<keyword evidence="3" id="KW-1185">Reference proteome</keyword>
<evidence type="ECO:0000313" key="2">
    <source>
        <dbReference type="EMBL" id="MDP4575780.1"/>
    </source>
</evidence>
<protein>
    <submittedName>
        <fullName evidence="2">DUF559 domain-containing protein</fullName>
    </submittedName>
</protein>
<accession>A0ABT9HRZ1</accession>
<dbReference type="Proteomes" id="UP001240639">
    <property type="component" value="Unassembled WGS sequence"/>
</dbReference>
<dbReference type="RefSeq" id="WP_305933028.1">
    <property type="nucleotide sequence ID" value="NZ_JAVAIM010000001.1"/>
</dbReference>
<gene>
    <name evidence="2" type="ORF">Q9K02_11570</name>
</gene>
<proteinExistence type="predicted"/>